<dbReference type="AlphaFoldDB" id="A0A6I8U354"/>
<dbReference type="Gene3D" id="3.30.40.10">
    <property type="entry name" value="Zinc/RING finger domain, C3HC4 (zinc finger)"/>
    <property type="match status" value="1"/>
</dbReference>
<dbReference type="PROSITE" id="PS50089">
    <property type="entry name" value="ZF_RING_2"/>
    <property type="match status" value="1"/>
</dbReference>
<dbReference type="PROSITE" id="PS01359">
    <property type="entry name" value="ZF_PHD_1"/>
    <property type="match status" value="1"/>
</dbReference>
<dbReference type="InterPro" id="IPR001965">
    <property type="entry name" value="Znf_PHD"/>
</dbReference>
<keyword evidence="4" id="KW-0175">Coiled coil</keyword>
<name>A0A6I8U354_AEDAE</name>
<feature type="compositionally biased region" description="Polar residues" evidence="5">
    <location>
        <begin position="124"/>
        <end position="133"/>
    </location>
</feature>
<dbReference type="SUPFAM" id="SSF57903">
    <property type="entry name" value="FYVE/PHD zinc finger"/>
    <property type="match status" value="1"/>
</dbReference>
<dbReference type="OrthoDB" id="7765381at2759"/>
<dbReference type="InParanoid" id="A0A6I8U354"/>
<dbReference type="InterPro" id="IPR013083">
    <property type="entry name" value="Znf_RING/FYVE/PHD"/>
</dbReference>
<sequence>MSKKSTNRGASASGSFEPRENTDNIVTNNAANNVSNVYLNPSCSGNQGNAGITGIRRNPLREVRRFVDYQCHLCEKRDNEEMVQCDGCDRWFHFVCVQVTEEIANVSWICPTCKTQSFIAPPNNTQHPITEQHNPLPPVSKSVSNRSGSRTSSRSEARRLKELELKKLEEELELEKRFLERKYKLLRECGSEASSINEEYEDDQLSKIEEWLAETERHGEAEDSGLAEAANEQTSNRSSKLEEHKAPAVQRTSHPSILRTNQTTHRSQCDVPLFPAHQRHQSGFPSTVPDMENNRLSQNVRYCSSMRPQFVEEHIRSEQPLTEDLSERFARLKPSVHPRTIPSSLPGTSRHLTREVQTHHQYPQGAARPVLAPTLNPNMHNEFVPGQRSTPILLAQAEPFDELAGAMREQRAERDATACDDGGVEEVQKCFNKTHPALSKGPFTTIYCSSPSRVEWPELGHLKLIYGQIDQNKNTVKMGRASGIELKKRQLHARFGSMELAV</sequence>
<evidence type="ECO:0000313" key="7">
    <source>
        <dbReference type="Proteomes" id="UP000008820"/>
    </source>
</evidence>
<dbReference type="InterPro" id="IPR011011">
    <property type="entry name" value="Znf_FYVE_PHD"/>
</dbReference>
<dbReference type="Proteomes" id="UP000008820">
    <property type="component" value="Chromosome 2"/>
</dbReference>
<protein>
    <submittedName>
        <fullName evidence="6">Uncharacterized protein</fullName>
    </submittedName>
</protein>
<organism evidence="6 7">
    <name type="scientific">Aedes aegypti</name>
    <name type="common">Yellowfever mosquito</name>
    <name type="synonym">Culex aegypti</name>
    <dbReference type="NCBI Taxonomy" id="7159"/>
    <lineage>
        <taxon>Eukaryota</taxon>
        <taxon>Metazoa</taxon>
        <taxon>Ecdysozoa</taxon>
        <taxon>Arthropoda</taxon>
        <taxon>Hexapoda</taxon>
        <taxon>Insecta</taxon>
        <taxon>Pterygota</taxon>
        <taxon>Neoptera</taxon>
        <taxon>Endopterygota</taxon>
        <taxon>Diptera</taxon>
        <taxon>Nematocera</taxon>
        <taxon>Culicoidea</taxon>
        <taxon>Culicidae</taxon>
        <taxon>Culicinae</taxon>
        <taxon>Aedini</taxon>
        <taxon>Aedes</taxon>
        <taxon>Stegomyia</taxon>
    </lineage>
</organism>
<dbReference type="EnsemblMetazoa" id="AAEL025162-RA">
    <property type="protein sequence ID" value="AAEL025162-PA"/>
    <property type="gene ID" value="AAEL025162"/>
</dbReference>
<evidence type="ECO:0000256" key="1">
    <source>
        <dbReference type="ARBA" id="ARBA00022723"/>
    </source>
</evidence>
<keyword evidence="1" id="KW-0479">Metal-binding</keyword>
<dbReference type="InterPro" id="IPR001841">
    <property type="entry name" value="Znf_RING"/>
</dbReference>
<feature type="coiled-coil region" evidence="4">
    <location>
        <begin position="158"/>
        <end position="189"/>
    </location>
</feature>
<dbReference type="PROSITE" id="PS50016">
    <property type="entry name" value="ZF_PHD_2"/>
    <property type="match status" value="1"/>
</dbReference>
<feature type="region of interest" description="Disordered" evidence="5">
    <location>
        <begin position="124"/>
        <end position="157"/>
    </location>
</feature>
<proteinExistence type="predicted"/>
<keyword evidence="2" id="KW-0863">Zinc-finger</keyword>
<feature type="region of interest" description="Disordered" evidence="5">
    <location>
        <begin position="215"/>
        <end position="253"/>
    </location>
</feature>
<reference evidence="6 7" key="1">
    <citation type="submission" date="2017-06" db="EMBL/GenBank/DDBJ databases">
        <title>Aedes aegypti genome working group (AGWG) sequencing and assembly.</title>
        <authorList>
            <consortium name="Aedes aegypti Genome Working Group (AGWG)"/>
            <person name="Matthews B.J."/>
        </authorList>
    </citation>
    <scope>NUCLEOTIDE SEQUENCE [LARGE SCALE GENOMIC DNA]</scope>
    <source>
        <strain evidence="6 7">LVP_AGWG</strain>
    </source>
</reference>
<feature type="region of interest" description="Disordered" evidence="5">
    <location>
        <begin position="1"/>
        <end position="23"/>
    </location>
</feature>
<dbReference type="Pfam" id="PF00628">
    <property type="entry name" value="PHD"/>
    <property type="match status" value="1"/>
</dbReference>
<keyword evidence="3" id="KW-0862">Zinc</keyword>
<dbReference type="SMART" id="SM00249">
    <property type="entry name" value="PHD"/>
    <property type="match status" value="1"/>
</dbReference>
<gene>
    <name evidence="6" type="primary">110675204</name>
</gene>
<dbReference type="GO" id="GO:0008270">
    <property type="term" value="F:zinc ion binding"/>
    <property type="evidence" value="ECO:0007669"/>
    <property type="project" value="UniProtKB-KW"/>
</dbReference>
<accession>A0A6I8U354</accession>
<dbReference type="CDD" id="cd15522">
    <property type="entry name" value="PHD_TAF3"/>
    <property type="match status" value="1"/>
</dbReference>
<evidence type="ECO:0000313" key="6">
    <source>
        <dbReference type="EnsemblMetazoa" id="AAEL025162-PA"/>
    </source>
</evidence>
<keyword evidence="7" id="KW-1185">Reference proteome</keyword>
<evidence type="ECO:0000256" key="2">
    <source>
        <dbReference type="ARBA" id="ARBA00022771"/>
    </source>
</evidence>
<reference evidence="6" key="2">
    <citation type="submission" date="2020-05" db="UniProtKB">
        <authorList>
            <consortium name="EnsemblMetazoa"/>
        </authorList>
    </citation>
    <scope>IDENTIFICATION</scope>
    <source>
        <strain evidence="6">LVP_AGWG</strain>
    </source>
</reference>
<evidence type="ECO:0000256" key="3">
    <source>
        <dbReference type="ARBA" id="ARBA00022833"/>
    </source>
</evidence>
<dbReference type="InterPro" id="IPR019786">
    <property type="entry name" value="Zinc_finger_PHD-type_CS"/>
</dbReference>
<dbReference type="InterPro" id="IPR019787">
    <property type="entry name" value="Znf_PHD-finger"/>
</dbReference>
<evidence type="ECO:0000256" key="4">
    <source>
        <dbReference type="SAM" id="Coils"/>
    </source>
</evidence>
<feature type="compositionally biased region" description="Low complexity" evidence="5">
    <location>
        <begin position="140"/>
        <end position="152"/>
    </location>
</feature>
<evidence type="ECO:0000256" key="5">
    <source>
        <dbReference type="SAM" id="MobiDB-lite"/>
    </source>
</evidence>